<dbReference type="Proteomes" id="UP000016930">
    <property type="component" value="Unassembled WGS sequence"/>
</dbReference>
<dbReference type="EMBL" id="KB445803">
    <property type="protein sequence ID" value="EMD34448.1"/>
    <property type="molecule type" value="Genomic_DNA"/>
</dbReference>
<evidence type="ECO:0000313" key="2">
    <source>
        <dbReference type="Proteomes" id="UP000016930"/>
    </source>
</evidence>
<keyword evidence="2" id="KW-1185">Reference proteome</keyword>
<name>M2QBV6_CERS8</name>
<evidence type="ECO:0000313" key="1">
    <source>
        <dbReference type="EMBL" id="EMD34448.1"/>
    </source>
</evidence>
<dbReference type="OrthoDB" id="3050185at2759"/>
<protein>
    <submittedName>
        <fullName evidence="1">Uncharacterized protein</fullName>
    </submittedName>
</protein>
<sequence>MADNDPISIEDILTTVSQRWPTFPFTEQHLEVNTKWLKVLHPRRFNVPVLIGPTLPRPDREKELPRYSHLMLMFFKPWRSSSDLRTTGQSWHAAFETFLPTVTDYAKSVLMNMQIMNECHDSWVAHLRKGGHCHHLRGEPPTTAGGGVAIDIDTAERHNLSDVIDHLETVDRCKSSYMSRIDTGVLECISAADSLNLFSQFALSCHGISAGCESEVAKEDTGSLEAGWRLEYGECRARARARMAEQPEPGDAMSLALAVGMAPQALDATMLAE</sequence>
<dbReference type="AlphaFoldDB" id="M2QBV6"/>
<dbReference type="STRING" id="914234.M2QBV6"/>
<gene>
    <name evidence="1" type="ORF">CERSUDRAFT_75984</name>
</gene>
<proteinExistence type="predicted"/>
<dbReference type="HOGENOM" id="CLU_1019412_0_0_1"/>
<accession>M2QBV6</accession>
<reference evidence="1 2" key="1">
    <citation type="journal article" date="2012" name="Proc. Natl. Acad. Sci. U.S.A.">
        <title>Comparative genomics of Ceriporiopsis subvermispora and Phanerochaete chrysosporium provide insight into selective ligninolysis.</title>
        <authorList>
            <person name="Fernandez-Fueyo E."/>
            <person name="Ruiz-Duenas F.J."/>
            <person name="Ferreira P."/>
            <person name="Floudas D."/>
            <person name="Hibbett D.S."/>
            <person name="Canessa P."/>
            <person name="Larrondo L.F."/>
            <person name="James T.Y."/>
            <person name="Seelenfreund D."/>
            <person name="Lobos S."/>
            <person name="Polanco R."/>
            <person name="Tello M."/>
            <person name="Honda Y."/>
            <person name="Watanabe T."/>
            <person name="Watanabe T."/>
            <person name="Ryu J.S."/>
            <person name="Kubicek C.P."/>
            <person name="Schmoll M."/>
            <person name="Gaskell J."/>
            <person name="Hammel K.E."/>
            <person name="St John F.J."/>
            <person name="Vanden Wymelenberg A."/>
            <person name="Sabat G."/>
            <person name="Splinter BonDurant S."/>
            <person name="Syed K."/>
            <person name="Yadav J.S."/>
            <person name="Doddapaneni H."/>
            <person name="Subramanian V."/>
            <person name="Lavin J.L."/>
            <person name="Oguiza J.A."/>
            <person name="Perez G."/>
            <person name="Pisabarro A.G."/>
            <person name="Ramirez L."/>
            <person name="Santoyo F."/>
            <person name="Master E."/>
            <person name="Coutinho P.M."/>
            <person name="Henrissat B."/>
            <person name="Lombard V."/>
            <person name="Magnuson J.K."/>
            <person name="Kuees U."/>
            <person name="Hori C."/>
            <person name="Igarashi K."/>
            <person name="Samejima M."/>
            <person name="Held B.W."/>
            <person name="Barry K.W."/>
            <person name="LaButti K.M."/>
            <person name="Lapidus A."/>
            <person name="Lindquist E.A."/>
            <person name="Lucas S.M."/>
            <person name="Riley R."/>
            <person name="Salamov A.A."/>
            <person name="Hoffmeister D."/>
            <person name="Schwenk D."/>
            <person name="Hadar Y."/>
            <person name="Yarden O."/>
            <person name="de Vries R.P."/>
            <person name="Wiebenga A."/>
            <person name="Stenlid J."/>
            <person name="Eastwood D."/>
            <person name="Grigoriev I.V."/>
            <person name="Berka R.M."/>
            <person name="Blanchette R.A."/>
            <person name="Kersten P."/>
            <person name="Martinez A.T."/>
            <person name="Vicuna R."/>
            <person name="Cullen D."/>
        </authorList>
    </citation>
    <scope>NUCLEOTIDE SEQUENCE [LARGE SCALE GENOMIC DNA]</scope>
    <source>
        <strain evidence="1 2">B</strain>
    </source>
</reference>
<organism evidence="1 2">
    <name type="scientific">Ceriporiopsis subvermispora (strain B)</name>
    <name type="common">White-rot fungus</name>
    <name type="synonym">Gelatoporia subvermispora</name>
    <dbReference type="NCBI Taxonomy" id="914234"/>
    <lineage>
        <taxon>Eukaryota</taxon>
        <taxon>Fungi</taxon>
        <taxon>Dikarya</taxon>
        <taxon>Basidiomycota</taxon>
        <taxon>Agaricomycotina</taxon>
        <taxon>Agaricomycetes</taxon>
        <taxon>Polyporales</taxon>
        <taxon>Gelatoporiaceae</taxon>
        <taxon>Gelatoporia</taxon>
    </lineage>
</organism>